<keyword evidence="6" id="KW-0170">Cobalt</keyword>
<sequence length="280" mass="32118">MNQEDKKIKARPWLHKWLRSTIDTSVIDQEELVAELRQSQKNNIISSESLGMLEGVLQVDNLQVRDIMIPRANIGFLHLNDSYHDILKTVMKAGHSRFPVIDENKDDVEGILLAKDLLKYVGDEESFDIDDIIRPPSFVPESQKLNTLLSQFRNSRNHMAMVVDEYSGTSGLVTIEDVLEQIVGDIDDEHDDVDEKKNILAQSDGRYTIQASTELEEFNEYFNCDMPLDQYDTLGGLISQKAGKIPRQGEEVKLNKFSFKILRSDGRRIQLVEVRRLEKL</sequence>
<dbReference type="PANTHER" id="PTHR22777">
    <property type="entry name" value="HEMOLYSIN-RELATED"/>
    <property type="match status" value="1"/>
</dbReference>
<dbReference type="SMART" id="SM01091">
    <property type="entry name" value="CorC_HlyC"/>
    <property type="match status" value="1"/>
</dbReference>
<dbReference type="GO" id="GO:0050660">
    <property type="term" value="F:flavin adenine dinucleotide binding"/>
    <property type="evidence" value="ECO:0007669"/>
    <property type="project" value="InterPro"/>
</dbReference>
<feature type="domain" description="CBS" evidence="10">
    <location>
        <begin position="132"/>
        <end position="189"/>
    </location>
</feature>
<dbReference type="Pfam" id="PF21917">
    <property type="entry name" value="NMB0537_N"/>
    <property type="match status" value="1"/>
</dbReference>
<evidence type="ECO:0000256" key="1">
    <source>
        <dbReference type="ARBA" id="ARBA00006337"/>
    </source>
</evidence>
<dbReference type="Gene3D" id="3.10.580.10">
    <property type="entry name" value="CBS-domain"/>
    <property type="match status" value="1"/>
</dbReference>
<keyword evidence="12" id="KW-1185">Reference proteome</keyword>
<comment type="function">
    <text evidence="7">Plays a role in the transport of magnesium and cobalt ions.</text>
</comment>
<keyword evidence="4" id="KW-0460">Magnesium</keyword>
<evidence type="ECO:0000313" key="12">
    <source>
        <dbReference type="Proteomes" id="UP000294887"/>
    </source>
</evidence>
<evidence type="ECO:0000313" key="11">
    <source>
        <dbReference type="EMBL" id="TCJ85123.1"/>
    </source>
</evidence>
<proteinExistence type="inferred from homology"/>
<dbReference type="EMBL" id="SMFQ01000004">
    <property type="protein sequence ID" value="TCJ85123.1"/>
    <property type="molecule type" value="Genomic_DNA"/>
</dbReference>
<dbReference type="Pfam" id="PF03471">
    <property type="entry name" value="CorC_HlyC"/>
    <property type="match status" value="1"/>
</dbReference>
<gene>
    <name evidence="11" type="ORF">EV695_3089</name>
</gene>
<evidence type="ECO:0000256" key="9">
    <source>
        <dbReference type="PROSITE-ProRule" id="PRU00703"/>
    </source>
</evidence>
<keyword evidence="2" id="KW-0813">Transport</keyword>
<evidence type="ECO:0000256" key="6">
    <source>
        <dbReference type="ARBA" id="ARBA00023285"/>
    </source>
</evidence>
<keyword evidence="5 9" id="KW-0129">CBS domain</keyword>
<evidence type="ECO:0000256" key="3">
    <source>
        <dbReference type="ARBA" id="ARBA00022737"/>
    </source>
</evidence>
<evidence type="ECO:0000256" key="8">
    <source>
        <dbReference type="ARBA" id="ARBA00040729"/>
    </source>
</evidence>
<dbReference type="RefSeq" id="WP_131906833.1">
    <property type="nucleotide sequence ID" value="NZ_BAAAFU010000001.1"/>
</dbReference>
<evidence type="ECO:0000256" key="7">
    <source>
        <dbReference type="ARBA" id="ARBA00037273"/>
    </source>
</evidence>
<evidence type="ECO:0000256" key="2">
    <source>
        <dbReference type="ARBA" id="ARBA00022448"/>
    </source>
</evidence>
<feature type="domain" description="CBS" evidence="10">
    <location>
        <begin position="68"/>
        <end position="129"/>
    </location>
</feature>
<dbReference type="InterPro" id="IPR054115">
    <property type="entry name" value="CorC_N"/>
</dbReference>
<comment type="similarity">
    <text evidence="1">Belongs to the UPF0053 family.</text>
</comment>
<dbReference type="FunFam" id="3.10.580.10:FF:000002">
    <property type="entry name" value="Magnesium/cobalt efflux protein CorC"/>
    <property type="match status" value="1"/>
</dbReference>
<dbReference type="GO" id="GO:0005886">
    <property type="term" value="C:plasma membrane"/>
    <property type="evidence" value="ECO:0007669"/>
    <property type="project" value="TreeGrafter"/>
</dbReference>
<name>A0A4R1EV34_9GAMM</name>
<evidence type="ECO:0000259" key="10">
    <source>
        <dbReference type="PROSITE" id="PS51371"/>
    </source>
</evidence>
<dbReference type="AlphaFoldDB" id="A0A4R1EV34"/>
<accession>A0A4R1EV34</accession>
<keyword evidence="3" id="KW-0677">Repeat</keyword>
<evidence type="ECO:0000256" key="4">
    <source>
        <dbReference type="ARBA" id="ARBA00022842"/>
    </source>
</evidence>
<dbReference type="OrthoDB" id="9797674at2"/>
<dbReference type="InterPro" id="IPR016169">
    <property type="entry name" value="FAD-bd_PCMH_sub2"/>
</dbReference>
<dbReference type="InterPro" id="IPR036318">
    <property type="entry name" value="FAD-bd_PCMH-like_sf"/>
</dbReference>
<dbReference type="InterPro" id="IPR000644">
    <property type="entry name" value="CBS_dom"/>
</dbReference>
<dbReference type="InterPro" id="IPR046342">
    <property type="entry name" value="CBS_dom_sf"/>
</dbReference>
<evidence type="ECO:0000256" key="5">
    <source>
        <dbReference type="ARBA" id="ARBA00023122"/>
    </source>
</evidence>
<dbReference type="PANTHER" id="PTHR22777:SF27">
    <property type="entry name" value="MAGNESIUM AND COBALT EFFLUX PROTEIN CORC"/>
    <property type="match status" value="1"/>
</dbReference>
<protein>
    <recommendedName>
        <fullName evidence="8">Magnesium and cobalt efflux protein CorC</fullName>
    </recommendedName>
</protein>
<dbReference type="InterPro" id="IPR044751">
    <property type="entry name" value="Ion_transp-like_CBS"/>
</dbReference>
<organism evidence="11 12">
    <name type="scientific">Cocleimonas flava</name>
    <dbReference type="NCBI Taxonomy" id="634765"/>
    <lineage>
        <taxon>Bacteria</taxon>
        <taxon>Pseudomonadati</taxon>
        <taxon>Pseudomonadota</taxon>
        <taxon>Gammaproteobacteria</taxon>
        <taxon>Thiotrichales</taxon>
        <taxon>Thiotrichaceae</taxon>
        <taxon>Cocleimonas</taxon>
    </lineage>
</organism>
<dbReference type="SUPFAM" id="SSF54631">
    <property type="entry name" value="CBS-domain pair"/>
    <property type="match status" value="1"/>
</dbReference>
<reference evidence="11 12" key="1">
    <citation type="submission" date="2019-03" db="EMBL/GenBank/DDBJ databases">
        <title>Genomic Encyclopedia of Type Strains, Phase IV (KMG-IV): sequencing the most valuable type-strain genomes for metagenomic binning, comparative biology and taxonomic classification.</title>
        <authorList>
            <person name="Goeker M."/>
        </authorList>
    </citation>
    <scope>NUCLEOTIDE SEQUENCE [LARGE SCALE GENOMIC DNA]</scope>
    <source>
        <strain evidence="11 12">DSM 24830</strain>
    </source>
</reference>
<dbReference type="SUPFAM" id="SSF56176">
    <property type="entry name" value="FAD-binding/transporter-associated domain-like"/>
    <property type="match status" value="1"/>
</dbReference>
<dbReference type="PROSITE" id="PS51371">
    <property type="entry name" value="CBS"/>
    <property type="match status" value="2"/>
</dbReference>
<comment type="caution">
    <text evidence="11">The sequence shown here is derived from an EMBL/GenBank/DDBJ whole genome shotgun (WGS) entry which is preliminary data.</text>
</comment>
<dbReference type="Pfam" id="PF00571">
    <property type="entry name" value="CBS"/>
    <property type="match status" value="2"/>
</dbReference>
<dbReference type="Gene3D" id="3.30.465.10">
    <property type="match status" value="1"/>
</dbReference>
<dbReference type="CDD" id="cd04590">
    <property type="entry name" value="CBS_pair_CorC_HlyC_assoc"/>
    <property type="match status" value="1"/>
</dbReference>
<dbReference type="InterPro" id="IPR005170">
    <property type="entry name" value="Transptr-assoc_dom"/>
</dbReference>
<dbReference type="Proteomes" id="UP000294887">
    <property type="component" value="Unassembled WGS sequence"/>
</dbReference>